<dbReference type="STRING" id="1081105.A0A162M267"/>
<protein>
    <recommendedName>
        <fullName evidence="3">ATP synthase alpha chain</fullName>
    </recommendedName>
</protein>
<dbReference type="OMA" id="LMAVMSC"/>
<organism evidence="1 2">
    <name type="scientific">Metarhizium rileyi (strain RCEF 4871)</name>
    <name type="common">Nomuraea rileyi</name>
    <dbReference type="NCBI Taxonomy" id="1649241"/>
    <lineage>
        <taxon>Eukaryota</taxon>
        <taxon>Fungi</taxon>
        <taxon>Dikarya</taxon>
        <taxon>Ascomycota</taxon>
        <taxon>Pezizomycotina</taxon>
        <taxon>Sordariomycetes</taxon>
        <taxon>Hypocreomycetidae</taxon>
        <taxon>Hypocreales</taxon>
        <taxon>Clavicipitaceae</taxon>
        <taxon>Metarhizium</taxon>
    </lineage>
</organism>
<gene>
    <name evidence="1" type="ORF">NOR_01293</name>
</gene>
<sequence>MGSAESKQVEARLLSSSPSKANFNTSFNLYYDSMRHGLKFVIGEHKNEPSNIISLPGGWYGDLILYSGPDTDSAPLAAVKYGNRMGTYDEVRLPPKEPGQGLIKEEIRSHLNGMNYAYTFAVPVGETGYPEKFEWRSSKTEEVKELGEMSRGWKLVRLNHGNEVVAVWSWTKLRWTMNKAAAFSFTNSGASGELGNTFALMAVTSFIRQYQKEIQATVTAGATG</sequence>
<dbReference type="AlphaFoldDB" id="A0A162M267"/>
<proteinExistence type="predicted"/>
<dbReference type="EMBL" id="AZHC01000003">
    <property type="protein sequence ID" value="OAA49370.1"/>
    <property type="molecule type" value="Genomic_DNA"/>
</dbReference>
<comment type="caution">
    <text evidence="1">The sequence shown here is derived from an EMBL/GenBank/DDBJ whole genome shotgun (WGS) entry which is preliminary data.</text>
</comment>
<dbReference type="OrthoDB" id="3431997at2759"/>
<reference evidence="1 2" key="1">
    <citation type="journal article" date="2016" name="Genome Biol. Evol.">
        <title>Divergent and convergent evolution of fungal pathogenicity.</title>
        <authorList>
            <person name="Shang Y."/>
            <person name="Xiao G."/>
            <person name="Zheng P."/>
            <person name="Cen K."/>
            <person name="Zhan S."/>
            <person name="Wang C."/>
        </authorList>
    </citation>
    <scope>NUCLEOTIDE SEQUENCE [LARGE SCALE GENOMIC DNA]</scope>
    <source>
        <strain evidence="1 2">RCEF 4871</strain>
    </source>
</reference>
<name>A0A162M267_METRR</name>
<evidence type="ECO:0000313" key="2">
    <source>
        <dbReference type="Proteomes" id="UP000243498"/>
    </source>
</evidence>
<dbReference type="Proteomes" id="UP000243498">
    <property type="component" value="Unassembled WGS sequence"/>
</dbReference>
<evidence type="ECO:0008006" key="3">
    <source>
        <dbReference type="Google" id="ProtNLM"/>
    </source>
</evidence>
<accession>A0A162M267</accession>
<evidence type="ECO:0000313" key="1">
    <source>
        <dbReference type="EMBL" id="OAA49370.1"/>
    </source>
</evidence>
<keyword evidence="2" id="KW-1185">Reference proteome</keyword>